<dbReference type="PANTHER" id="PTHR47053:SF1">
    <property type="entry name" value="MUREIN DD-ENDOPEPTIDASE MEPH-RELATED"/>
    <property type="match status" value="1"/>
</dbReference>
<dbReference type="GO" id="GO:0006508">
    <property type="term" value="P:proteolysis"/>
    <property type="evidence" value="ECO:0007669"/>
    <property type="project" value="UniProtKB-KW"/>
</dbReference>
<comment type="similarity">
    <text evidence="1">Belongs to the peptidase C40 family.</text>
</comment>
<proteinExistence type="inferred from homology"/>
<evidence type="ECO:0000256" key="1">
    <source>
        <dbReference type="ARBA" id="ARBA00007074"/>
    </source>
</evidence>
<evidence type="ECO:0000256" key="3">
    <source>
        <dbReference type="ARBA" id="ARBA00022801"/>
    </source>
</evidence>
<evidence type="ECO:0000259" key="5">
    <source>
        <dbReference type="PROSITE" id="PS51781"/>
    </source>
</evidence>
<dbReference type="PROSITE" id="PS51935">
    <property type="entry name" value="NLPC_P60"/>
    <property type="match status" value="1"/>
</dbReference>
<evidence type="ECO:0000313" key="7">
    <source>
        <dbReference type="EMBL" id="WNQ10053.1"/>
    </source>
</evidence>
<evidence type="ECO:0000256" key="4">
    <source>
        <dbReference type="ARBA" id="ARBA00022807"/>
    </source>
</evidence>
<dbReference type="KEGG" id="paun:MJA45_20855"/>
<protein>
    <submittedName>
        <fullName evidence="7">SH3 domain-containing C40 family peptidase</fullName>
    </submittedName>
</protein>
<dbReference type="Proteomes" id="UP001305702">
    <property type="component" value="Chromosome"/>
</dbReference>
<sequence length="212" mass="24153">MLFAFSPSVFAATRYETKIERGVNFRSQPNLSSKVYRSLKVNEYVHVIHLEKPGWIKIQTKEGRTGYMSSLPKYSTYSLPSVSTLRSNVVSYAKSLQGRVNYKYAARDEARLLFDCSSFTQYVYKKQGIYIPWGANAQTKYGTTIKYKSSLQMGDLVMMSFSKNSTRIGHVGIYIGGGKFIHNVNPTDDVVISDLNTGYWKDRFVKGTRVIR</sequence>
<dbReference type="Gene3D" id="3.90.1720.10">
    <property type="entry name" value="endopeptidase domain like (from Nostoc punctiforme)"/>
    <property type="match status" value="1"/>
</dbReference>
<dbReference type="Gene3D" id="2.30.30.40">
    <property type="entry name" value="SH3 Domains"/>
    <property type="match status" value="1"/>
</dbReference>
<keyword evidence="2" id="KW-0645">Protease</keyword>
<dbReference type="AlphaFoldDB" id="A0AA96LBF1"/>
<dbReference type="RefSeq" id="WP_315603827.1">
    <property type="nucleotide sequence ID" value="NZ_CP130318.1"/>
</dbReference>
<reference evidence="7 8" key="1">
    <citation type="submission" date="2022-02" db="EMBL/GenBank/DDBJ databases">
        <title>Paenibacillus sp. MBLB1776 Whole Genome Shotgun Sequencing.</title>
        <authorList>
            <person name="Hwang C.Y."/>
            <person name="Cho E.-S."/>
            <person name="Seo M.-J."/>
        </authorList>
    </citation>
    <scope>NUCLEOTIDE SEQUENCE [LARGE SCALE GENOMIC DNA]</scope>
    <source>
        <strain evidence="7 8">MBLB1776</strain>
    </source>
</reference>
<keyword evidence="4" id="KW-0788">Thiol protease</keyword>
<keyword evidence="3" id="KW-0378">Hydrolase</keyword>
<dbReference type="SUPFAM" id="SSF54001">
    <property type="entry name" value="Cysteine proteinases"/>
    <property type="match status" value="1"/>
</dbReference>
<dbReference type="GO" id="GO:0008234">
    <property type="term" value="F:cysteine-type peptidase activity"/>
    <property type="evidence" value="ECO:0007669"/>
    <property type="project" value="UniProtKB-KW"/>
</dbReference>
<dbReference type="Pfam" id="PF08239">
    <property type="entry name" value="SH3_3"/>
    <property type="match status" value="1"/>
</dbReference>
<dbReference type="PROSITE" id="PS51781">
    <property type="entry name" value="SH3B"/>
    <property type="match status" value="1"/>
</dbReference>
<dbReference type="EMBL" id="CP130318">
    <property type="protein sequence ID" value="WNQ10053.1"/>
    <property type="molecule type" value="Genomic_DNA"/>
</dbReference>
<evidence type="ECO:0000256" key="2">
    <source>
        <dbReference type="ARBA" id="ARBA00022670"/>
    </source>
</evidence>
<gene>
    <name evidence="7" type="ORF">MJA45_20855</name>
</gene>
<keyword evidence="8" id="KW-1185">Reference proteome</keyword>
<dbReference type="PANTHER" id="PTHR47053">
    <property type="entry name" value="MUREIN DD-ENDOPEPTIDASE MEPH-RELATED"/>
    <property type="match status" value="1"/>
</dbReference>
<dbReference type="InterPro" id="IPR051202">
    <property type="entry name" value="Peptidase_C40"/>
</dbReference>
<feature type="domain" description="SH3b" evidence="5">
    <location>
        <begin position="11"/>
        <end position="77"/>
    </location>
</feature>
<accession>A0AA96LBF1</accession>
<evidence type="ECO:0000313" key="8">
    <source>
        <dbReference type="Proteomes" id="UP001305702"/>
    </source>
</evidence>
<evidence type="ECO:0000259" key="6">
    <source>
        <dbReference type="PROSITE" id="PS51935"/>
    </source>
</evidence>
<organism evidence="7 8">
    <name type="scientific">Paenibacillus aurantius</name>
    <dbReference type="NCBI Taxonomy" id="2918900"/>
    <lineage>
        <taxon>Bacteria</taxon>
        <taxon>Bacillati</taxon>
        <taxon>Bacillota</taxon>
        <taxon>Bacilli</taxon>
        <taxon>Bacillales</taxon>
        <taxon>Paenibacillaceae</taxon>
        <taxon>Paenibacillus</taxon>
    </lineage>
</organism>
<dbReference type="Pfam" id="PF00877">
    <property type="entry name" value="NLPC_P60"/>
    <property type="match status" value="1"/>
</dbReference>
<dbReference type="InterPro" id="IPR038765">
    <property type="entry name" value="Papain-like_cys_pep_sf"/>
</dbReference>
<dbReference type="InterPro" id="IPR003646">
    <property type="entry name" value="SH3-like_bac-type"/>
</dbReference>
<name>A0AA96LBF1_9BACL</name>
<dbReference type="InterPro" id="IPR000064">
    <property type="entry name" value="NLP_P60_dom"/>
</dbReference>
<feature type="domain" description="NlpC/P60" evidence="6">
    <location>
        <begin position="83"/>
        <end position="211"/>
    </location>
</feature>